<evidence type="ECO:0000313" key="1">
    <source>
        <dbReference type="EMBL" id="CAB5000611.1"/>
    </source>
</evidence>
<name>A0A6J7P5Z3_9ZZZZ</name>
<sequence>MRAVMLVGSSLISIVSFSSGNSGVRSSNRGRFRASSGSMPLTVSMRNSAGFFSLCPAGREVPARKSPRRSPNWRT</sequence>
<organism evidence="1">
    <name type="scientific">freshwater metagenome</name>
    <dbReference type="NCBI Taxonomy" id="449393"/>
    <lineage>
        <taxon>unclassified sequences</taxon>
        <taxon>metagenomes</taxon>
        <taxon>ecological metagenomes</taxon>
    </lineage>
</organism>
<proteinExistence type="predicted"/>
<accession>A0A6J7P5Z3</accession>
<dbReference type="AlphaFoldDB" id="A0A6J7P5Z3"/>
<dbReference type="EMBL" id="CAFBOS010000095">
    <property type="protein sequence ID" value="CAB5000611.1"/>
    <property type="molecule type" value="Genomic_DNA"/>
</dbReference>
<gene>
    <name evidence="1" type="ORF">UFOPK3967_01604</name>
</gene>
<protein>
    <submittedName>
        <fullName evidence="1">Unannotated protein</fullName>
    </submittedName>
</protein>
<reference evidence="1" key="1">
    <citation type="submission" date="2020-05" db="EMBL/GenBank/DDBJ databases">
        <authorList>
            <person name="Chiriac C."/>
            <person name="Salcher M."/>
            <person name="Ghai R."/>
            <person name="Kavagutti S V."/>
        </authorList>
    </citation>
    <scope>NUCLEOTIDE SEQUENCE</scope>
</reference>